<keyword evidence="7" id="KW-1185">Reference proteome</keyword>
<reference evidence="6 7" key="1">
    <citation type="submission" date="2018-06" db="EMBL/GenBank/DDBJ databases">
        <title>Halonotius sp. F13-13 a new haloarchaeeon isolated from a solar saltern from Isla Cristina, Huelva, Spain.</title>
        <authorList>
            <person name="Duran-Viseras A."/>
            <person name="Sanchez-Porro C."/>
            <person name="Ventosa A."/>
        </authorList>
    </citation>
    <scope>NUCLEOTIDE SEQUENCE [LARGE SCALE GENOMIC DNA]</scope>
    <source>
        <strain evidence="6 7">CECT 7525</strain>
    </source>
</reference>
<gene>
    <name evidence="6" type="ORF">DP106_04395</name>
</gene>
<dbReference type="Pfam" id="PF01329">
    <property type="entry name" value="Pterin_4a"/>
    <property type="match status" value="1"/>
</dbReference>
<evidence type="ECO:0000256" key="1">
    <source>
        <dbReference type="ARBA" id="ARBA00001554"/>
    </source>
</evidence>
<keyword evidence="4" id="KW-0456">Lyase</keyword>
<dbReference type="PANTHER" id="PTHR42805">
    <property type="entry name" value="PTERIN-4-ALPHA-CARBINOLAMINE DEHYDRATASE-RELATED"/>
    <property type="match status" value="1"/>
</dbReference>
<dbReference type="Gene3D" id="3.30.1360.20">
    <property type="entry name" value="Transcriptional coactivator/pterin dehydratase"/>
    <property type="match status" value="1"/>
</dbReference>
<dbReference type="SUPFAM" id="SSF55248">
    <property type="entry name" value="PCD-like"/>
    <property type="match status" value="1"/>
</dbReference>
<feature type="compositionally biased region" description="Acidic residues" evidence="5">
    <location>
        <begin position="9"/>
        <end position="21"/>
    </location>
</feature>
<comment type="similarity">
    <text evidence="2">Belongs to the pterin-4-alpha-carbinolamine dehydratase family.</text>
</comment>
<dbReference type="GO" id="GO:0008124">
    <property type="term" value="F:4-alpha-hydroxytetrahydrobiopterin dehydratase activity"/>
    <property type="evidence" value="ECO:0007669"/>
    <property type="project" value="UniProtKB-EC"/>
</dbReference>
<protein>
    <recommendedName>
        <fullName evidence="3">4a-hydroxytetrahydrobiopterin dehydratase</fullName>
        <ecNumber evidence="3">4.2.1.96</ecNumber>
    </recommendedName>
</protein>
<dbReference type="InterPro" id="IPR001533">
    <property type="entry name" value="Pterin_deHydtase"/>
</dbReference>
<evidence type="ECO:0000256" key="4">
    <source>
        <dbReference type="ARBA" id="ARBA00023239"/>
    </source>
</evidence>
<dbReference type="InterPro" id="IPR036428">
    <property type="entry name" value="PCD_sf"/>
</dbReference>
<dbReference type="EC" id="4.2.1.96" evidence="3"/>
<comment type="caution">
    <text evidence="6">The sequence shown here is derived from an EMBL/GenBank/DDBJ whole genome shotgun (WGS) entry which is preliminary data.</text>
</comment>
<dbReference type="InterPro" id="IPR050376">
    <property type="entry name" value="Pterin-4-alpha-carb_dehyd"/>
</dbReference>
<evidence type="ECO:0000313" key="6">
    <source>
        <dbReference type="EMBL" id="RJX50839.1"/>
    </source>
</evidence>
<organism evidence="6 7">
    <name type="scientific">Halonotius pteroides</name>
    <dbReference type="NCBI Taxonomy" id="268735"/>
    <lineage>
        <taxon>Archaea</taxon>
        <taxon>Methanobacteriati</taxon>
        <taxon>Methanobacteriota</taxon>
        <taxon>Stenosarchaea group</taxon>
        <taxon>Halobacteria</taxon>
        <taxon>Halobacteriales</taxon>
        <taxon>Haloferacaceae</taxon>
        <taxon>Halonotius</taxon>
    </lineage>
</organism>
<comment type="catalytic activity">
    <reaction evidence="1">
        <text>(4aS,6R)-4a-hydroxy-L-erythro-5,6,7,8-tetrahydrobiopterin = (6R)-L-erythro-6,7-dihydrobiopterin + H2O</text>
        <dbReference type="Rhea" id="RHEA:11920"/>
        <dbReference type="ChEBI" id="CHEBI:15377"/>
        <dbReference type="ChEBI" id="CHEBI:15642"/>
        <dbReference type="ChEBI" id="CHEBI:43120"/>
        <dbReference type="EC" id="4.2.1.96"/>
    </reaction>
</comment>
<evidence type="ECO:0000256" key="3">
    <source>
        <dbReference type="ARBA" id="ARBA00013252"/>
    </source>
</evidence>
<dbReference type="AlphaFoldDB" id="A0A3A6Q209"/>
<evidence type="ECO:0000256" key="5">
    <source>
        <dbReference type="SAM" id="MobiDB-lite"/>
    </source>
</evidence>
<dbReference type="GO" id="GO:0006729">
    <property type="term" value="P:tetrahydrobiopterin biosynthetic process"/>
    <property type="evidence" value="ECO:0007669"/>
    <property type="project" value="InterPro"/>
</dbReference>
<dbReference type="EMBL" id="QMDW01000004">
    <property type="protein sequence ID" value="RJX50839.1"/>
    <property type="molecule type" value="Genomic_DNA"/>
</dbReference>
<accession>A0A3A6Q209</accession>
<sequence length="116" mass="13280">MVSDLAAEPVEDTSDDQEPFDEDATQRYLAELDTGVWDVIDGHHLEATYEFDDFRDALEFTYAVGELAEDEWHHPDLSLTWGEVGVELFTHEIDGLRKADFVMAAKMDEIYADHEL</sequence>
<dbReference type="OrthoDB" id="10495at2157"/>
<proteinExistence type="inferred from homology"/>
<dbReference type="PANTHER" id="PTHR42805:SF1">
    <property type="entry name" value="PTERIN-4-ALPHA-CARBINOLAMINE DEHYDRATASE-RELATED"/>
    <property type="match status" value="1"/>
</dbReference>
<evidence type="ECO:0000256" key="2">
    <source>
        <dbReference type="ARBA" id="ARBA00006472"/>
    </source>
</evidence>
<dbReference type="RefSeq" id="WP_120083655.1">
    <property type="nucleotide sequence ID" value="NZ_QMDW01000004.1"/>
</dbReference>
<evidence type="ECO:0000313" key="7">
    <source>
        <dbReference type="Proteomes" id="UP000281564"/>
    </source>
</evidence>
<dbReference type="Proteomes" id="UP000281564">
    <property type="component" value="Unassembled WGS sequence"/>
</dbReference>
<name>A0A3A6Q209_9EURY</name>
<feature type="region of interest" description="Disordered" evidence="5">
    <location>
        <begin position="1"/>
        <end position="21"/>
    </location>
</feature>